<dbReference type="GO" id="GO:0003677">
    <property type="term" value="F:DNA binding"/>
    <property type="evidence" value="ECO:0007669"/>
    <property type="project" value="UniProtKB-KW"/>
</dbReference>
<dbReference type="RefSeq" id="WP_016555356.1">
    <property type="nucleotide sequence ID" value="NZ_AEYE02000017.1"/>
</dbReference>
<dbReference type="Gene3D" id="1.10.10.10">
    <property type="entry name" value="Winged helix-like DNA-binding domain superfamily/Winged helix DNA-binding domain"/>
    <property type="match status" value="1"/>
</dbReference>
<accession>S3ID07</accession>
<evidence type="ECO:0000313" key="6">
    <source>
        <dbReference type="Proteomes" id="UP000014411"/>
    </source>
</evidence>
<dbReference type="AlphaFoldDB" id="S3ID07"/>
<evidence type="ECO:0000256" key="1">
    <source>
        <dbReference type="ARBA" id="ARBA00023015"/>
    </source>
</evidence>
<evidence type="ECO:0000256" key="3">
    <source>
        <dbReference type="ARBA" id="ARBA00023163"/>
    </source>
</evidence>
<protein>
    <submittedName>
        <fullName evidence="5">Transcriptional regulator</fullName>
    </submittedName>
</protein>
<dbReference type="InterPro" id="IPR036693">
    <property type="entry name" value="TF_LuxR_autoind-bd_dom_sf"/>
</dbReference>
<evidence type="ECO:0000256" key="2">
    <source>
        <dbReference type="ARBA" id="ARBA00023125"/>
    </source>
</evidence>
<dbReference type="CDD" id="cd06170">
    <property type="entry name" value="LuxR_C_like"/>
    <property type="match status" value="1"/>
</dbReference>
<feature type="domain" description="HTH luxR-type" evidence="4">
    <location>
        <begin position="174"/>
        <end position="239"/>
    </location>
</feature>
<name>S3ID07_9HYPH</name>
<proteinExistence type="predicted"/>
<dbReference type="PANTHER" id="PTHR44688:SF16">
    <property type="entry name" value="DNA-BINDING TRANSCRIPTIONAL ACTIVATOR DEVR_DOSR"/>
    <property type="match status" value="1"/>
</dbReference>
<dbReference type="PANTHER" id="PTHR44688">
    <property type="entry name" value="DNA-BINDING TRANSCRIPTIONAL ACTIVATOR DEVR_DOSR"/>
    <property type="match status" value="1"/>
</dbReference>
<comment type="caution">
    <text evidence="5">The sequence shown here is derived from an EMBL/GenBank/DDBJ whole genome shotgun (WGS) entry which is preliminary data.</text>
</comment>
<keyword evidence="2" id="KW-0238">DNA-binding</keyword>
<keyword evidence="3" id="KW-0804">Transcription</keyword>
<organism evidence="5 6">
    <name type="scientific">Rhizobium grahamii CCGE 502</name>
    <dbReference type="NCBI Taxonomy" id="990285"/>
    <lineage>
        <taxon>Bacteria</taxon>
        <taxon>Pseudomonadati</taxon>
        <taxon>Pseudomonadota</taxon>
        <taxon>Alphaproteobacteria</taxon>
        <taxon>Hyphomicrobiales</taxon>
        <taxon>Rhizobiaceae</taxon>
        <taxon>Rhizobium/Agrobacterium group</taxon>
        <taxon>Rhizobium</taxon>
    </lineage>
</organism>
<dbReference type="Gene3D" id="3.30.450.80">
    <property type="entry name" value="Transcription factor LuxR-like, autoinducer-binding domain"/>
    <property type="match status" value="1"/>
</dbReference>
<dbReference type="InterPro" id="IPR000792">
    <property type="entry name" value="Tscrpt_reg_LuxR_C"/>
</dbReference>
<dbReference type="PROSITE" id="PS50043">
    <property type="entry name" value="HTH_LUXR_2"/>
    <property type="match status" value="1"/>
</dbReference>
<evidence type="ECO:0000259" key="4">
    <source>
        <dbReference type="PROSITE" id="PS50043"/>
    </source>
</evidence>
<sequence>MSAFVSDVLFEFLVGSEEAADQQQIFGAIEKVNSRLGIDYSAMAFLPLAHEPLDQHFVWHRWPDGWLPRYLENDYFRLDPVVSFVRATARPSIWSRSVRLTHLSGRSKRIMDEAGDFGMDDGLTIPLHSRSGLGGLFSVAGKRIPVGPSEVALLQFVAETAYRRILDLKAPPRALSDDLQITRSESECLTLCAAGKTDREIAAITYRSQRTVQQHIRNLQGKLGVSNRAQLIAESFRRGLQR</sequence>
<dbReference type="PRINTS" id="PR00038">
    <property type="entry name" value="HTHLUXR"/>
</dbReference>
<gene>
    <name evidence="5" type="ORF">RGCCGE502_16805</name>
</gene>
<dbReference type="EMBL" id="AEYE02000017">
    <property type="protein sequence ID" value="EPE97043.1"/>
    <property type="molecule type" value="Genomic_DNA"/>
</dbReference>
<dbReference type="Pfam" id="PF03472">
    <property type="entry name" value="Autoind_bind"/>
    <property type="match status" value="1"/>
</dbReference>
<dbReference type="STRING" id="990285.RGCCGE502_16805"/>
<dbReference type="InterPro" id="IPR016032">
    <property type="entry name" value="Sig_transdc_resp-reg_C-effctor"/>
</dbReference>
<dbReference type="GO" id="GO:0006355">
    <property type="term" value="P:regulation of DNA-templated transcription"/>
    <property type="evidence" value="ECO:0007669"/>
    <property type="project" value="InterPro"/>
</dbReference>
<dbReference type="InterPro" id="IPR005143">
    <property type="entry name" value="TF_LuxR_autoind-bd_dom"/>
</dbReference>
<reference evidence="5 6" key="1">
    <citation type="journal article" date="2012" name="J. Bacteriol.">
        <title>Genome sequence of Rhizobium grahamii CCGE502, a broad-host-range symbiont with low nodulation competitiveness in Phaseolus vulgaris.</title>
        <authorList>
            <person name="Althabegoiti M.J."/>
            <person name="Lozano L."/>
            <person name="Torres-Tejerizo G."/>
            <person name="Ormeno-Orrillo E."/>
            <person name="Rogel M.A."/>
            <person name="Gonzalez V."/>
            <person name="Martinez-Romero E."/>
        </authorList>
    </citation>
    <scope>NUCLEOTIDE SEQUENCE [LARGE SCALE GENOMIC DNA]</scope>
    <source>
        <strain evidence="5 6">CCGE 502</strain>
    </source>
</reference>
<dbReference type="InterPro" id="IPR036388">
    <property type="entry name" value="WH-like_DNA-bd_sf"/>
</dbReference>
<keyword evidence="1" id="KW-0805">Transcription regulation</keyword>
<dbReference type="eggNOG" id="COG2771">
    <property type="taxonomic scope" value="Bacteria"/>
</dbReference>
<dbReference type="SMART" id="SM00421">
    <property type="entry name" value="HTH_LUXR"/>
    <property type="match status" value="1"/>
</dbReference>
<dbReference type="HOGENOM" id="CLU_072786_4_1_5"/>
<dbReference type="Pfam" id="PF00196">
    <property type="entry name" value="GerE"/>
    <property type="match status" value="1"/>
</dbReference>
<dbReference type="SUPFAM" id="SSF46894">
    <property type="entry name" value="C-terminal effector domain of the bipartite response regulators"/>
    <property type="match status" value="1"/>
</dbReference>
<keyword evidence="6" id="KW-1185">Reference proteome</keyword>
<dbReference type="SUPFAM" id="SSF75516">
    <property type="entry name" value="Pheromone-binding domain of LuxR-like quorum-sensing transcription factors"/>
    <property type="match status" value="1"/>
</dbReference>
<evidence type="ECO:0000313" key="5">
    <source>
        <dbReference type="EMBL" id="EPE97043.1"/>
    </source>
</evidence>
<dbReference type="Proteomes" id="UP000014411">
    <property type="component" value="Unassembled WGS sequence"/>
</dbReference>